<dbReference type="EMBL" id="KZ826369">
    <property type="protein sequence ID" value="PYI04460.1"/>
    <property type="molecule type" value="Genomic_DNA"/>
</dbReference>
<reference evidence="1 2" key="1">
    <citation type="submission" date="2018-02" db="EMBL/GenBank/DDBJ databases">
        <title>The genomes of Aspergillus section Nigri reveals drivers in fungal speciation.</title>
        <authorList>
            <consortium name="DOE Joint Genome Institute"/>
            <person name="Vesth T.C."/>
            <person name="Nybo J."/>
            <person name="Theobald S."/>
            <person name="Brandl J."/>
            <person name="Frisvad J.C."/>
            <person name="Nielsen K.F."/>
            <person name="Lyhne E.K."/>
            <person name="Kogle M.E."/>
            <person name="Kuo A."/>
            <person name="Riley R."/>
            <person name="Clum A."/>
            <person name="Nolan M."/>
            <person name="Lipzen A."/>
            <person name="Salamov A."/>
            <person name="Henrissat B."/>
            <person name="Wiebenga A."/>
            <person name="De vries R.P."/>
            <person name="Grigoriev I.V."/>
            <person name="Mortensen U.H."/>
            <person name="Andersen M.R."/>
            <person name="Baker S.E."/>
        </authorList>
    </citation>
    <scope>NUCLEOTIDE SEQUENCE [LARGE SCALE GENOMIC DNA]</scope>
    <source>
        <strain evidence="1 2">CBS 121057</strain>
    </source>
</reference>
<gene>
    <name evidence="1" type="ORF">BO78DRAFT_449873</name>
</gene>
<evidence type="ECO:0008006" key="3">
    <source>
        <dbReference type="Google" id="ProtNLM"/>
    </source>
</evidence>
<keyword evidence="2" id="KW-1185">Reference proteome</keyword>
<accession>A0A319E4Y4</accession>
<dbReference type="AlphaFoldDB" id="A0A319E4Y4"/>
<protein>
    <recommendedName>
        <fullName evidence="3">TLDc domain-containing protein</fullName>
    </recommendedName>
</protein>
<proteinExistence type="predicted"/>
<dbReference type="Proteomes" id="UP000248423">
    <property type="component" value="Unassembled WGS sequence"/>
</dbReference>
<organism evidence="1 2">
    <name type="scientific">Aspergillus sclerotiicarbonarius (strain CBS 121057 / IBT 28362)</name>
    <dbReference type="NCBI Taxonomy" id="1448318"/>
    <lineage>
        <taxon>Eukaryota</taxon>
        <taxon>Fungi</taxon>
        <taxon>Dikarya</taxon>
        <taxon>Ascomycota</taxon>
        <taxon>Pezizomycotina</taxon>
        <taxon>Eurotiomycetes</taxon>
        <taxon>Eurotiomycetidae</taxon>
        <taxon>Eurotiales</taxon>
        <taxon>Aspergillaceae</taxon>
        <taxon>Aspergillus</taxon>
        <taxon>Aspergillus subgen. Circumdati</taxon>
    </lineage>
</organism>
<dbReference type="OrthoDB" id="5343429at2759"/>
<name>A0A319E4Y4_ASPSB</name>
<sequence length="567" mass="63349">MASILSRVADRILFGDALKKISIYFRTATPDSVLQDLNSSPLVQTQPTGYRTQAIFDASCLCDSPQLQPYWTKECLRNHIARIHPDTTLPDAAIDVLWSCFYFYAYHPFPRENANGGKLELPAFQRALTLLALRGTTLLGTVNEDGQPGPYWRSLRCPSTGLSNIDRIFRSISEVSHEPNPGTQIVDSSTFIIEDVMDVLATTYPSHIKFSPWYPELKEVAEGLLEDRVPQYQLKDNDLTALVSMILRLRLHKPTWGEDGEHFHYGSFAESNPQVEELANVMVQQFQPRQKGFLSADRILQGLDVVPNLEFYFHQLWAAIFQPHKPTDIPAIGTELASYSSMDGIVRAVSLFIPPYEAHDGSGLGREFEPVIFETSYDSSAQESLDKLSLNHITQHITHDPVQKSLLLVVGTQSHSMTPVVVGAFFPTTATSNNPQEEQRLDDQDEIKIPHPELLFQLQPKFALFRLNEQATLPPANTGATMYGDSPAQPYWIGSPYKSDVGFSIDPVTREGIFMQATTAAAGQNRGVYEELTGSHANEDHNDRSTKFTVAEMVTLSVRGGSKNKYP</sequence>
<dbReference type="VEuPathDB" id="FungiDB:BO78DRAFT_449873"/>
<evidence type="ECO:0000313" key="1">
    <source>
        <dbReference type="EMBL" id="PYI04460.1"/>
    </source>
</evidence>
<evidence type="ECO:0000313" key="2">
    <source>
        <dbReference type="Proteomes" id="UP000248423"/>
    </source>
</evidence>